<proteinExistence type="predicted"/>
<accession>A0A4D4KSD9</accession>
<dbReference type="RefSeq" id="WP_137977011.1">
    <property type="nucleotide sequence ID" value="NZ_BAAASO010000058.1"/>
</dbReference>
<dbReference type="CDD" id="cd00093">
    <property type="entry name" value="HTH_XRE"/>
    <property type="match status" value="1"/>
</dbReference>
<evidence type="ECO:0000259" key="2">
    <source>
        <dbReference type="PROSITE" id="PS50943"/>
    </source>
</evidence>
<dbReference type="InterPro" id="IPR050807">
    <property type="entry name" value="TransReg_Diox_bact_type"/>
</dbReference>
<dbReference type="GO" id="GO:0003700">
    <property type="term" value="F:DNA-binding transcription factor activity"/>
    <property type="evidence" value="ECO:0007669"/>
    <property type="project" value="TreeGrafter"/>
</dbReference>
<dbReference type="GO" id="GO:0005829">
    <property type="term" value="C:cytosol"/>
    <property type="evidence" value="ECO:0007669"/>
    <property type="project" value="TreeGrafter"/>
</dbReference>
<dbReference type="SMART" id="SM00530">
    <property type="entry name" value="HTH_XRE"/>
    <property type="match status" value="1"/>
</dbReference>
<reference evidence="3 4" key="1">
    <citation type="journal article" date="2020" name="Int. J. Syst. Evol. Microbiol.">
        <title>Reclassification of Streptomyces castelarensis and Streptomyces sporoclivatus as later heterotypic synonyms of Streptomyces antimycoticus.</title>
        <authorList>
            <person name="Komaki H."/>
            <person name="Tamura T."/>
        </authorList>
    </citation>
    <scope>NUCLEOTIDE SEQUENCE [LARGE SCALE GENOMIC DNA]</scope>
    <source>
        <strain evidence="3 4">NBRC 13459</strain>
    </source>
</reference>
<dbReference type="PROSITE" id="PS50943">
    <property type="entry name" value="HTH_CROC1"/>
    <property type="match status" value="1"/>
</dbReference>
<gene>
    <name evidence="3" type="ORF">SVIO_024580</name>
</gene>
<evidence type="ECO:0000313" key="3">
    <source>
        <dbReference type="EMBL" id="GDY51835.1"/>
    </source>
</evidence>
<dbReference type="CDD" id="cd02209">
    <property type="entry name" value="cupin_XRE_C"/>
    <property type="match status" value="1"/>
</dbReference>
<dbReference type="GO" id="GO:0003677">
    <property type="term" value="F:DNA binding"/>
    <property type="evidence" value="ECO:0007669"/>
    <property type="project" value="UniProtKB-KW"/>
</dbReference>
<dbReference type="PANTHER" id="PTHR46797">
    <property type="entry name" value="HTH-TYPE TRANSCRIPTIONAL REGULATOR"/>
    <property type="match status" value="1"/>
</dbReference>
<dbReference type="EMBL" id="BJHW01000001">
    <property type="protein sequence ID" value="GDY51835.1"/>
    <property type="molecule type" value="Genomic_DNA"/>
</dbReference>
<dbReference type="OrthoDB" id="5114244at2"/>
<dbReference type="InterPro" id="IPR011051">
    <property type="entry name" value="RmlC_Cupin_sf"/>
</dbReference>
<dbReference type="Gene3D" id="2.60.120.10">
    <property type="entry name" value="Jelly Rolls"/>
    <property type="match status" value="1"/>
</dbReference>
<feature type="domain" description="HTH cro/C1-type" evidence="2">
    <location>
        <begin position="29"/>
        <end position="83"/>
    </location>
</feature>
<dbReference type="SUPFAM" id="SSF51182">
    <property type="entry name" value="RmlC-like cupins"/>
    <property type="match status" value="1"/>
</dbReference>
<organism evidence="3 4">
    <name type="scientific">Streptomyces violaceusniger</name>
    <dbReference type="NCBI Taxonomy" id="68280"/>
    <lineage>
        <taxon>Bacteria</taxon>
        <taxon>Bacillati</taxon>
        <taxon>Actinomycetota</taxon>
        <taxon>Actinomycetes</taxon>
        <taxon>Kitasatosporales</taxon>
        <taxon>Streptomycetaceae</taxon>
        <taxon>Streptomyces</taxon>
        <taxon>Streptomyces violaceusniger group</taxon>
    </lineage>
</organism>
<dbReference type="AlphaFoldDB" id="A0A4D4KSD9"/>
<dbReference type="SUPFAM" id="SSF47413">
    <property type="entry name" value="lambda repressor-like DNA-binding domains"/>
    <property type="match status" value="1"/>
</dbReference>
<keyword evidence="1 3" id="KW-0238">DNA-binding</keyword>
<dbReference type="PANTHER" id="PTHR46797:SF2">
    <property type="entry name" value="TRANSCRIPTIONAL REGULATOR"/>
    <property type="match status" value="1"/>
</dbReference>
<dbReference type="InterPro" id="IPR014710">
    <property type="entry name" value="RmlC-like_jellyroll"/>
</dbReference>
<protein>
    <submittedName>
        <fullName evidence="3">DNA-binding protein</fullName>
    </submittedName>
</protein>
<dbReference type="InterPro" id="IPR013096">
    <property type="entry name" value="Cupin_2"/>
</dbReference>
<dbReference type="InterPro" id="IPR001387">
    <property type="entry name" value="Cro/C1-type_HTH"/>
</dbReference>
<dbReference type="Proteomes" id="UP000301309">
    <property type="component" value="Unassembled WGS sequence"/>
</dbReference>
<dbReference type="Gene3D" id="1.10.260.40">
    <property type="entry name" value="lambda repressor-like DNA-binding domains"/>
    <property type="match status" value="1"/>
</dbReference>
<dbReference type="Pfam" id="PF01381">
    <property type="entry name" value="HTH_3"/>
    <property type="match status" value="1"/>
</dbReference>
<sequence>MVASAAWSAGDKTGNASDEDLLLKVGAKIRQLRKQRGLSLQALSSGSGVSIGVVSEIERGIGNPSFNTLTQLAHALDISVRRLFDIPEQHSPVVRKADRRALDARDGIEGDARLEILTPSLQGALEAVWVTAPPGYDTSATPFSHPGEGFGVVLSGRHEVWLDGTCHVLEAGDSISYQCMTPHWYRNPGPQPVEALWIVTPPTF</sequence>
<evidence type="ECO:0000313" key="4">
    <source>
        <dbReference type="Proteomes" id="UP000301309"/>
    </source>
</evidence>
<evidence type="ECO:0000256" key="1">
    <source>
        <dbReference type="ARBA" id="ARBA00023125"/>
    </source>
</evidence>
<dbReference type="InterPro" id="IPR010982">
    <property type="entry name" value="Lambda_DNA-bd_dom_sf"/>
</dbReference>
<comment type="caution">
    <text evidence="3">The sequence shown here is derived from an EMBL/GenBank/DDBJ whole genome shotgun (WGS) entry which is preliminary data.</text>
</comment>
<name>A0A4D4KSD9_STRVO</name>
<dbReference type="Pfam" id="PF07883">
    <property type="entry name" value="Cupin_2"/>
    <property type="match status" value="1"/>
</dbReference>
<keyword evidence="4" id="KW-1185">Reference proteome</keyword>